<dbReference type="AlphaFoldDB" id="A0A235F9Q6"/>
<evidence type="ECO:0000256" key="4">
    <source>
        <dbReference type="ARBA" id="ARBA00022807"/>
    </source>
</evidence>
<evidence type="ECO:0000313" key="8">
    <source>
        <dbReference type="Proteomes" id="UP000215059"/>
    </source>
</evidence>
<dbReference type="CDD" id="cd16332">
    <property type="entry name" value="Prp-like"/>
    <property type="match status" value="1"/>
</dbReference>
<evidence type="ECO:0000256" key="5">
    <source>
        <dbReference type="ARBA" id="ARBA00044503"/>
    </source>
</evidence>
<dbReference type="Gene3D" id="3.30.70.1490">
    <property type="entry name" value="Cysteine protease Prp"/>
    <property type="match status" value="1"/>
</dbReference>
<keyword evidence="3" id="KW-0378">Hydrolase</keyword>
<comment type="similarity">
    <text evidence="5">Belongs to the Prp family.</text>
</comment>
<sequence>MITVRIYRNKADEITSFVMTGHADYAPHGQDLVCAAASAVSIGTINAIEKLCHITPDVSMRDEGGYLTLNVTRDGLEPDTYSSIQLLLEGMIVSLESIQEGYGEYITILKNEGGATND</sequence>
<evidence type="ECO:0000256" key="1">
    <source>
        <dbReference type="ARBA" id="ARBA00022517"/>
    </source>
</evidence>
<name>A0A235F9Q6_9BACL</name>
<organism evidence="7 8">
    <name type="scientific">Fictibacillus aquaticus</name>
    <dbReference type="NCBI Taxonomy" id="2021314"/>
    <lineage>
        <taxon>Bacteria</taxon>
        <taxon>Bacillati</taxon>
        <taxon>Bacillota</taxon>
        <taxon>Bacilli</taxon>
        <taxon>Bacillales</taxon>
        <taxon>Fictibacillaceae</taxon>
        <taxon>Fictibacillus</taxon>
    </lineage>
</organism>
<protein>
    <recommendedName>
        <fullName evidence="6">Ribosomal processing cysteine protease Prp</fullName>
    </recommendedName>
</protein>
<dbReference type="Proteomes" id="UP000215059">
    <property type="component" value="Unassembled WGS sequence"/>
</dbReference>
<keyword evidence="4" id="KW-0788">Thiol protease</keyword>
<dbReference type="RefSeq" id="WP_094252108.1">
    <property type="nucleotide sequence ID" value="NZ_JBHLXL010000001.1"/>
</dbReference>
<keyword evidence="1" id="KW-0690">Ribosome biogenesis</keyword>
<proteinExistence type="inferred from homology"/>
<dbReference type="PANTHER" id="PTHR39178:SF1">
    <property type="entry name" value="RIBOSOMAL-PROCESSING CYSTEINE PROTEASE PRP"/>
    <property type="match status" value="1"/>
</dbReference>
<reference evidence="7 8" key="1">
    <citation type="submission" date="2017-07" db="EMBL/GenBank/DDBJ databases">
        <title>Fictibacillus sp. nov. GDSW-R2A3 Genome sequencing and assembly.</title>
        <authorList>
            <person name="Mayilraj S."/>
        </authorList>
    </citation>
    <scope>NUCLEOTIDE SEQUENCE [LARGE SCALE GENOMIC DNA]</scope>
    <source>
        <strain evidence="7 8">GDSW-R2A3</strain>
    </source>
</reference>
<gene>
    <name evidence="7" type="ORF">CGZ90_09250</name>
</gene>
<dbReference type="PANTHER" id="PTHR39178">
    <property type="entry name" value="HYPOTHETICAL RIBOSOME-ASSOCIATED PROTEIN"/>
    <property type="match status" value="1"/>
</dbReference>
<dbReference type="InterPro" id="IPR036764">
    <property type="entry name" value="Peptidase_Prp_sf"/>
</dbReference>
<dbReference type="OrthoDB" id="48998at2"/>
<dbReference type="InterPro" id="IPR007422">
    <property type="entry name" value="Peptidase_Prp"/>
</dbReference>
<dbReference type="NCBIfam" id="NF011126">
    <property type="entry name" value="PRK14553.1-6"/>
    <property type="match status" value="1"/>
</dbReference>
<evidence type="ECO:0000256" key="3">
    <source>
        <dbReference type="ARBA" id="ARBA00022801"/>
    </source>
</evidence>
<evidence type="ECO:0000313" key="7">
    <source>
        <dbReference type="EMBL" id="OYD58061.1"/>
    </source>
</evidence>
<accession>A0A235F9Q6</accession>
<keyword evidence="2" id="KW-0645">Protease</keyword>
<dbReference type="GO" id="GO:0006508">
    <property type="term" value="P:proteolysis"/>
    <property type="evidence" value="ECO:0007669"/>
    <property type="project" value="UniProtKB-KW"/>
</dbReference>
<comment type="caution">
    <text evidence="7">The sequence shown here is derived from an EMBL/GenBank/DDBJ whole genome shotgun (WGS) entry which is preliminary data.</text>
</comment>
<evidence type="ECO:0000256" key="2">
    <source>
        <dbReference type="ARBA" id="ARBA00022670"/>
    </source>
</evidence>
<keyword evidence="8" id="KW-1185">Reference proteome</keyword>
<evidence type="ECO:0000256" key="6">
    <source>
        <dbReference type="ARBA" id="ARBA00044538"/>
    </source>
</evidence>
<dbReference type="GO" id="GO:0042254">
    <property type="term" value="P:ribosome biogenesis"/>
    <property type="evidence" value="ECO:0007669"/>
    <property type="project" value="UniProtKB-KW"/>
</dbReference>
<dbReference type="SUPFAM" id="SSF118010">
    <property type="entry name" value="TM1457-like"/>
    <property type="match status" value="1"/>
</dbReference>
<dbReference type="EMBL" id="NOII01000002">
    <property type="protein sequence ID" value="OYD58061.1"/>
    <property type="molecule type" value="Genomic_DNA"/>
</dbReference>
<dbReference type="GO" id="GO:0008234">
    <property type="term" value="F:cysteine-type peptidase activity"/>
    <property type="evidence" value="ECO:0007669"/>
    <property type="project" value="UniProtKB-KW"/>
</dbReference>
<dbReference type="Pfam" id="PF04327">
    <property type="entry name" value="Peptidase_Prp"/>
    <property type="match status" value="1"/>
</dbReference>